<dbReference type="PANTHER" id="PTHR43685:SF2">
    <property type="entry name" value="GLYCOSYLTRANSFERASE 2-LIKE DOMAIN-CONTAINING PROTEIN"/>
    <property type="match status" value="1"/>
</dbReference>
<accession>A0A5D0QQY2</accession>
<organism evidence="2 3">
    <name type="scientific">Bizionia algoritergicola</name>
    <dbReference type="NCBI Taxonomy" id="291187"/>
    <lineage>
        <taxon>Bacteria</taxon>
        <taxon>Pseudomonadati</taxon>
        <taxon>Bacteroidota</taxon>
        <taxon>Flavobacteriia</taxon>
        <taxon>Flavobacteriales</taxon>
        <taxon>Flavobacteriaceae</taxon>
        <taxon>Bizionia</taxon>
    </lineage>
</organism>
<proteinExistence type="predicted"/>
<dbReference type="RefSeq" id="WP_066250310.1">
    <property type="nucleotide sequence ID" value="NZ_VSKL01000006.1"/>
</dbReference>
<protein>
    <submittedName>
        <fullName evidence="2">Glycosyltransferase</fullName>
    </submittedName>
</protein>
<gene>
    <name evidence="2" type="ORF">ES675_13790</name>
</gene>
<dbReference type="GO" id="GO:0016740">
    <property type="term" value="F:transferase activity"/>
    <property type="evidence" value="ECO:0007669"/>
    <property type="project" value="UniProtKB-KW"/>
</dbReference>
<dbReference type="InterPro" id="IPR029044">
    <property type="entry name" value="Nucleotide-diphossugar_trans"/>
</dbReference>
<dbReference type="Proteomes" id="UP000324358">
    <property type="component" value="Unassembled WGS sequence"/>
</dbReference>
<comment type="caution">
    <text evidence="2">The sequence shown here is derived from an EMBL/GenBank/DDBJ whole genome shotgun (WGS) entry which is preliminary data.</text>
</comment>
<evidence type="ECO:0000259" key="1">
    <source>
        <dbReference type="Pfam" id="PF00535"/>
    </source>
</evidence>
<feature type="domain" description="Glycosyltransferase 2-like" evidence="1">
    <location>
        <begin position="4"/>
        <end position="117"/>
    </location>
</feature>
<evidence type="ECO:0000313" key="2">
    <source>
        <dbReference type="EMBL" id="TYB71620.1"/>
    </source>
</evidence>
<dbReference type="CDD" id="cd06433">
    <property type="entry name" value="GT_2_WfgS_like"/>
    <property type="match status" value="1"/>
</dbReference>
<dbReference type="EMBL" id="VSKL01000006">
    <property type="protein sequence ID" value="TYB71620.1"/>
    <property type="molecule type" value="Genomic_DNA"/>
</dbReference>
<dbReference type="Gene3D" id="3.40.50.150">
    <property type="entry name" value="Vaccinia Virus protein VP39"/>
    <property type="match status" value="1"/>
</dbReference>
<dbReference type="SUPFAM" id="SSF53335">
    <property type="entry name" value="S-adenosyl-L-methionine-dependent methyltransferases"/>
    <property type="match status" value="1"/>
</dbReference>
<name>A0A5D0QQY2_9FLAO</name>
<keyword evidence="3" id="KW-1185">Reference proteome</keyword>
<dbReference type="SUPFAM" id="SSF53448">
    <property type="entry name" value="Nucleotide-diphospho-sugar transferases"/>
    <property type="match status" value="1"/>
</dbReference>
<dbReference type="InterPro" id="IPR050834">
    <property type="entry name" value="Glycosyltransf_2"/>
</dbReference>
<dbReference type="PANTHER" id="PTHR43685">
    <property type="entry name" value="GLYCOSYLTRANSFERASE"/>
    <property type="match status" value="1"/>
</dbReference>
<dbReference type="InterPro" id="IPR001173">
    <property type="entry name" value="Glyco_trans_2-like"/>
</dbReference>
<dbReference type="InterPro" id="IPR029063">
    <property type="entry name" value="SAM-dependent_MTases_sf"/>
</dbReference>
<dbReference type="AlphaFoldDB" id="A0A5D0QQY2"/>
<evidence type="ECO:0000313" key="3">
    <source>
        <dbReference type="Proteomes" id="UP000324358"/>
    </source>
</evidence>
<sequence length="496" mass="57726">MLITIITINYNNLEGLRRTMLSVLNQSYKSVEYIIIDGNSNDGSSTFIEEYSDDLAFWVSEPDDGIYQAMNKGINKASGDYILFLNSGDYLVSDFILEKAITYDFQEDLIYGNLLLFNNRKPEIKEFPKILGFSYFFDKGYLPHPATFIKRSLFNTIHYYREDFKIVSDWDFLVSAVCKHNVSYKHIDLLITVYDTDGISGNPEFRSILLSEKKQSLLDNFPAFYEDAKKALSDTDFFKSHEYKRYSEIKSNKLMGKLNDLWMTLLHKSLKAVKKIKSIVGVFKVEKKRNLKSVFPGSKNYWEERYVRKGNSGSGSYGRLADYKAEYLNDFVSENEINTVVEFGCGDGNQLTLANYKNYIGFDVSKRAIEICLSEFKGDNSKSFYTVNDVLYGTIKSELILSLDVIYHLTEENIFKQYLTKLFEASTKYVIIYSSNYDFRIAEHVRSWKFTDWIEKNLSSEWKLETFSANKYQFDTTKPNDTSMSDFYVYKRLNSD</sequence>
<dbReference type="Gene3D" id="3.90.550.10">
    <property type="entry name" value="Spore Coat Polysaccharide Biosynthesis Protein SpsA, Chain A"/>
    <property type="match status" value="1"/>
</dbReference>
<reference evidence="2 3" key="1">
    <citation type="submission" date="2019-08" db="EMBL/GenBank/DDBJ databases">
        <title>Genomes of Antarctic Bizionia species.</title>
        <authorList>
            <person name="Bowman J.P."/>
        </authorList>
    </citation>
    <scope>NUCLEOTIDE SEQUENCE [LARGE SCALE GENOMIC DNA]</scope>
    <source>
        <strain evidence="2 3">APA-1</strain>
    </source>
</reference>
<dbReference type="OrthoDB" id="9788101at2"/>
<keyword evidence="2" id="KW-0808">Transferase</keyword>
<dbReference type="Pfam" id="PF00535">
    <property type="entry name" value="Glycos_transf_2"/>
    <property type="match status" value="1"/>
</dbReference>